<feature type="transmembrane region" description="Helical" evidence="1">
    <location>
        <begin position="103"/>
        <end position="123"/>
    </location>
</feature>
<reference evidence="2" key="1">
    <citation type="submission" date="2021-02" db="EMBL/GenBank/DDBJ databases">
        <authorList>
            <person name="Dougan E. K."/>
            <person name="Rhodes N."/>
            <person name="Thang M."/>
            <person name="Chan C."/>
        </authorList>
    </citation>
    <scope>NUCLEOTIDE SEQUENCE</scope>
</reference>
<sequence>MGANESKGATATRWGAKGVAIGIFAYVGVVPKLIAPSMSEPLVERLSSFGGRVAVTGIGVMELAAIVLLLIPGTARFGALLGVAMMLGAVGAHFGPVGFEGDFAGVFAMALVALAASVVAAVLEWKRHASGGGVSDVR</sequence>
<evidence type="ECO:0008006" key="4">
    <source>
        <dbReference type="Google" id="ProtNLM"/>
    </source>
</evidence>
<organism evidence="2 3">
    <name type="scientific">Symbiodinium necroappetens</name>
    <dbReference type="NCBI Taxonomy" id="1628268"/>
    <lineage>
        <taxon>Eukaryota</taxon>
        <taxon>Sar</taxon>
        <taxon>Alveolata</taxon>
        <taxon>Dinophyceae</taxon>
        <taxon>Suessiales</taxon>
        <taxon>Symbiodiniaceae</taxon>
        <taxon>Symbiodinium</taxon>
    </lineage>
</organism>
<dbReference type="Proteomes" id="UP000601435">
    <property type="component" value="Unassembled WGS sequence"/>
</dbReference>
<evidence type="ECO:0000313" key="2">
    <source>
        <dbReference type="EMBL" id="CAE7943673.1"/>
    </source>
</evidence>
<keyword evidence="1" id="KW-1133">Transmembrane helix</keyword>
<dbReference type="EMBL" id="CAJNJA010100252">
    <property type="protein sequence ID" value="CAE7943673.1"/>
    <property type="molecule type" value="Genomic_DNA"/>
</dbReference>
<proteinExistence type="predicted"/>
<feature type="transmembrane region" description="Helical" evidence="1">
    <location>
        <begin position="49"/>
        <end position="70"/>
    </location>
</feature>
<gene>
    <name evidence="2" type="ORF">SNEC2469_LOCUS35150</name>
</gene>
<comment type="caution">
    <text evidence="2">The sequence shown here is derived from an EMBL/GenBank/DDBJ whole genome shotgun (WGS) entry which is preliminary data.</text>
</comment>
<protein>
    <recommendedName>
        <fullName evidence="4">DoxX family protein</fullName>
    </recommendedName>
</protein>
<feature type="transmembrane region" description="Helical" evidence="1">
    <location>
        <begin position="77"/>
        <end position="97"/>
    </location>
</feature>
<dbReference type="AlphaFoldDB" id="A0A813CGR3"/>
<keyword evidence="3" id="KW-1185">Reference proteome</keyword>
<keyword evidence="1" id="KW-0812">Transmembrane</keyword>
<evidence type="ECO:0000256" key="1">
    <source>
        <dbReference type="SAM" id="Phobius"/>
    </source>
</evidence>
<accession>A0A813CGR3</accession>
<evidence type="ECO:0000313" key="3">
    <source>
        <dbReference type="Proteomes" id="UP000601435"/>
    </source>
</evidence>
<feature type="transmembrane region" description="Helical" evidence="1">
    <location>
        <begin position="12"/>
        <end position="29"/>
    </location>
</feature>
<name>A0A813CGR3_9DINO</name>
<keyword evidence="1" id="KW-0472">Membrane</keyword>